<dbReference type="HOGENOM" id="CLU_880143_0_0_1"/>
<dbReference type="RefSeq" id="XP_011323283.1">
    <property type="nucleotide sequence ID" value="XM_011324981.1"/>
</dbReference>
<proteinExistence type="predicted"/>
<reference evidence="1" key="1">
    <citation type="journal article" date="2007" name="Science">
        <title>The Fusarium graminearum genome reveals a link between localized polymorphism and pathogen specialization.</title>
        <authorList>
            <person name="Cuomo C.A."/>
            <person name="Gueldener U."/>
            <person name="Xu J.-R."/>
            <person name="Trail F."/>
            <person name="Turgeon B.G."/>
            <person name="Di Pietro A."/>
            <person name="Walton J.D."/>
            <person name="Ma L.-J."/>
            <person name="Baker S.E."/>
            <person name="Rep M."/>
            <person name="Adam G."/>
            <person name="Antoniw J."/>
            <person name="Baldwin T."/>
            <person name="Calvo S.E."/>
            <person name="Chang Y.-L."/>
            <person name="DeCaprio D."/>
            <person name="Gale L.R."/>
            <person name="Gnerre S."/>
            <person name="Goswami R.S."/>
            <person name="Hammond-Kosack K."/>
            <person name="Harris L.J."/>
            <person name="Hilburn K."/>
            <person name="Kennell J.C."/>
            <person name="Kroken S."/>
            <person name="Magnuson J.K."/>
            <person name="Mannhaupt G."/>
            <person name="Mauceli E.W."/>
            <person name="Mewes H.-W."/>
            <person name="Mitterbauer R."/>
            <person name="Muehlbauer G."/>
            <person name="Muensterkoetter M."/>
            <person name="Nelson D."/>
            <person name="O'Donnell K."/>
            <person name="Ouellet T."/>
            <person name="Qi W."/>
            <person name="Quesneville H."/>
            <person name="Roncero M.I.G."/>
            <person name="Seong K.-Y."/>
            <person name="Tetko I.V."/>
            <person name="Urban M."/>
            <person name="Waalwijk C."/>
            <person name="Ward T.J."/>
            <person name="Yao J."/>
            <person name="Birren B.W."/>
            <person name="Kistler H.C."/>
        </authorList>
    </citation>
    <scope>NUCLEOTIDE SEQUENCE [LARGE SCALE GENOMIC DNA]</scope>
    <source>
        <strain evidence="1">PH-1 / ATCC MYA-4620 / FGSC 9075 / NRRL 31084</strain>
    </source>
</reference>
<protein>
    <submittedName>
        <fullName evidence="1">Uncharacterized protein</fullName>
    </submittedName>
</protein>
<name>I1S700_GIBZE</name>
<reference evidence="1" key="3">
    <citation type="submission" date="2017-01" db="UniProtKB">
        <authorList>
            <consortium name="EnsemblFungi"/>
        </authorList>
    </citation>
    <scope>IDENTIFICATION</scope>
    <source>
        <strain evidence="1">PH-1 / ATCC MYA-4620 / FGSC 9075 / NRRL 31084</strain>
    </source>
</reference>
<organism evidence="1">
    <name type="scientific">Gibberella zeae (strain ATCC MYA-4620 / CBS 123657 / FGSC 9075 / NRRL 31084 / PH-1)</name>
    <name type="common">Wheat head blight fungus</name>
    <name type="synonym">Fusarium graminearum</name>
    <dbReference type="NCBI Taxonomy" id="229533"/>
    <lineage>
        <taxon>Eukaryota</taxon>
        <taxon>Fungi</taxon>
        <taxon>Dikarya</taxon>
        <taxon>Ascomycota</taxon>
        <taxon>Pezizomycotina</taxon>
        <taxon>Sordariomycetes</taxon>
        <taxon>Hypocreomycetidae</taxon>
        <taxon>Hypocreales</taxon>
        <taxon>Nectriaceae</taxon>
        <taxon>Fusarium</taxon>
    </lineage>
</organism>
<dbReference type="KEGG" id="fgr:FGSG_12623"/>
<dbReference type="EnsemblFungi" id="CEF87230">
    <property type="protein sequence ID" value="CEF87230"/>
    <property type="gene ID" value="FGRRES_12623_M"/>
</dbReference>
<sequence length="329" mass="38330">MSKGQVVAHYNYLSMMRVDQADLPSDGLPKWYNGYMNHEFSHESHKGHDMPITMTVDLNNQIRMGVLINATWRPRWTTPLKTLAQYCAFPNPRDMTAYIDIIIPDIVHEAALIASNPPSVSDDILRDNWPRSLNTSNGDAADPEFHNFIETKKFYDEDTDFSNEFVRPPPTQVLQAYYEDERVHDFVDQIIELCPQPTFLPIRNDHVSERKDHLWAPKRLHPEAFVLAAAAQILLFAPQDWNPDRDYSRDKYTHRFPTPDNLDIGGGTDKVVSNKYSMEDLHRAILMFYRLVDRRSQKDWLTKRVLINTKSEFPGYHDPKKNPRVTEMD</sequence>
<dbReference type="OrthoDB" id="5097318at2759"/>
<accession>A0A098DZF2</accession>
<accession>I1S700</accession>
<dbReference type="EMBL" id="HG970334">
    <property type="status" value="NOT_ANNOTATED_CDS"/>
    <property type="molecule type" value="Genomic_DNA"/>
</dbReference>
<evidence type="ECO:0000313" key="1">
    <source>
        <dbReference type="EnsemblFungi" id="CEF87230"/>
    </source>
</evidence>
<reference evidence="1" key="2">
    <citation type="journal article" date="2010" name="Nature">
        <title>Comparative genomics reveals mobile pathogenicity chromosomes in Fusarium.</title>
        <authorList>
            <person name="Ma L.J."/>
            <person name="van der Does H.C."/>
            <person name="Borkovich K.A."/>
            <person name="Coleman J.J."/>
            <person name="Daboussi M.J."/>
            <person name="Di Pietro A."/>
            <person name="Dufresne M."/>
            <person name="Freitag M."/>
            <person name="Grabherr M."/>
            <person name="Henrissat B."/>
            <person name="Houterman P.M."/>
            <person name="Kang S."/>
            <person name="Shim W.B."/>
            <person name="Woloshuk C."/>
            <person name="Xie X."/>
            <person name="Xu J.R."/>
            <person name="Antoniw J."/>
            <person name="Baker S.E."/>
            <person name="Bluhm B.H."/>
            <person name="Breakspear A."/>
            <person name="Brown D.W."/>
            <person name="Butchko R.A."/>
            <person name="Chapman S."/>
            <person name="Coulson R."/>
            <person name="Coutinho P.M."/>
            <person name="Danchin E.G."/>
            <person name="Diener A."/>
            <person name="Gale L.R."/>
            <person name="Gardiner D.M."/>
            <person name="Goff S."/>
            <person name="Hammond-Kosack K.E."/>
            <person name="Hilburn K."/>
            <person name="Hua-Van A."/>
            <person name="Jonkers W."/>
            <person name="Kazan K."/>
            <person name="Kodira C.D."/>
            <person name="Koehrsen M."/>
            <person name="Kumar L."/>
            <person name="Lee Y.H."/>
            <person name="Li L."/>
            <person name="Manners J.M."/>
            <person name="Miranda-Saavedra D."/>
            <person name="Mukherjee M."/>
            <person name="Park G."/>
            <person name="Park J."/>
            <person name="Park S.Y."/>
            <person name="Proctor R.H."/>
            <person name="Regev A."/>
            <person name="Ruiz-Roldan M.C."/>
            <person name="Sain D."/>
            <person name="Sakthikumar S."/>
            <person name="Sykes S."/>
            <person name="Schwartz D.C."/>
            <person name="Turgeon B.G."/>
            <person name="Wapinski I."/>
            <person name="Yoder O."/>
            <person name="Young S."/>
            <person name="Zeng Q."/>
            <person name="Zhou S."/>
            <person name="Galagan J."/>
            <person name="Cuomo C.A."/>
            <person name="Kistler H.C."/>
            <person name="Rep M."/>
        </authorList>
    </citation>
    <scope>GENOME REANNOTATION</scope>
    <source>
        <strain evidence="1">PH-1 / ATCC MYA-4620 / FGSC 9075 / NRRL 31084</strain>
    </source>
</reference>
<dbReference type="AlphaFoldDB" id="I1S700"/>
<dbReference type="GeneID" id="23559436"/>